<protein>
    <submittedName>
        <fullName evidence="2">Glycosyltransferase family 1 protein</fullName>
    </submittedName>
</protein>
<sequence length="381" mass="41927">MREGANQALNRLVHHLEAEAGHVVRAYSPVTSTPAFEPAGTLVPVPSVRLPVRGEFQLALGLPAAIREDIDRFAPDLVHVATPDILCSRALTFAKRRGVPAIASQHTLFETYLDYYRLGWLKPMVETHLRRFYRRADHVLTPTETLAVAMRRLRGDERVTVWSRGVDRTIFDPTRREMAWRRAQGIADEETVVLFFGRLVLEKGVETYVEVIRTLQARGRPVRPLLVGAGPARSDFAELAGVVATGHLQDRDLARAVASADIMLTPSMTETFGNVVLEAMACGLPVVSADAPSARALIDHGSDGWLCSADDVAAYVAALEALIGSPDLRHKIGTHAERKSHAYAWSDVSAAVERVYQTVRSAQHPSLINRNQRQSAGRVTI</sequence>
<dbReference type="EMBL" id="JACEIB010000027">
    <property type="protein sequence ID" value="MBA2936684.1"/>
    <property type="molecule type" value="Genomic_DNA"/>
</dbReference>
<evidence type="ECO:0000313" key="3">
    <source>
        <dbReference type="Proteomes" id="UP000570166"/>
    </source>
</evidence>
<dbReference type="Pfam" id="PF13692">
    <property type="entry name" value="Glyco_trans_1_4"/>
    <property type="match status" value="1"/>
</dbReference>
<feature type="domain" description="Glycosyltransferase subfamily 4-like N-terminal" evidence="1">
    <location>
        <begin position="4"/>
        <end position="167"/>
    </location>
</feature>
<keyword evidence="2" id="KW-0808">Transferase</keyword>
<dbReference type="CDD" id="cd03814">
    <property type="entry name" value="GT4-like"/>
    <property type="match status" value="1"/>
</dbReference>
<reference evidence="2 3" key="1">
    <citation type="submission" date="2020-07" db="EMBL/GenBank/DDBJ databases">
        <authorList>
            <person name="Sun Q."/>
        </authorList>
    </citation>
    <scope>NUCLEOTIDE SEQUENCE [LARGE SCALE GENOMIC DNA]</scope>
    <source>
        <strain evidence="2 3">CGMCC 1.13654</strain>
    </source>
</reference>
<dbReference type="InterPro" id="IPR028098">
    <property type="entry name" value="Glyco_trans_4-like_N"/>
</dbReference>
<dbReference type="PANTHER" id="PTHR45947">
    <property type="entry name" value="SULFOQUINOVOSYL TRANSFERASE SQD2"/>
    <property type="match status" value="1"/>
</dbReference>
<comment type="caution">
    <text evidence="2">The sequence shown here is derived from an EMBL/GenBank/DDBJ whole genome shotgun (WGS) entry which is preliminary data.</text>
</comment>
<dbReference type="Pfam" id="PF13439">
    <property type="entry name" value="Glyco_transf_4"/>
    <property type="match status" value="1"/>
</dbReference>
<organism evidence="2 3">
    <name type="scientific">Sphingomonas chungangi</name>
    <dbReference type="NCBI Taxonomy" id="2683589"/>
    <lineage>
        <taxon>Bacteria</taxon>
        <taxon>Pseudomonadati</taxon>
        <taxon>Pseudomonadota</taxon>
        <taxon>Alphaproteobacteria</taxon>
        <taxon>Sphingomonadales</taxon>
        <taxon>Sphingomonadaceae</taxon>
        <taxon>Sphingomonas</taxon>
    </lineage>
</organism>
<evidence type="ECO:0000259" key="1">
    <source>
        <dbReference type="Pfam" id="PF13439"/>
    </source>
</evidence>
<dbReference type="PANTHER" id="PTHR45947:SF3">
    <property type="entry name" value="SULFOQUINOVOSYL TRANSFERASE SQD2"/>
    <property type="match status" value="1"/>
</dbReference>
<dbReference type="SUPFAM" id="SSF53756">
    <property type="entry name" value="UDP-Glycosyltransferase/glycogen phosphorylase"/>
    <property type="match status" value="1"/>
</dbReference>
<accession>A0A838LBV1</accession>
<proteinExistence type="predicted"/>
<name>A0A838LBV1_9SPHN</name>
<evidence type="ECO:0000313" key="2">
    <source>
        <dbReference type="EMBL" id="MBA2936684.1"/>
    </source>
</evidence>
<dbReference type="GO" id="GO:0016757">
    <property type="term" value="F:glycosyltransferase activity"/>
    <property type="evidence" value="ECO:0007669"/>
    <property type="project" value="InterPro"/>
</dbReference>
<dbReference type="Proteomes" id="UP000570166">
    <property type="component" value="Unassembled WGS sequence"/>
</dbReference>
<dbReference type="Gene3D" id="3.40.50.2000">
    <property type="entry name" value="Glycogen Phosphorylase B"/>
    <property type="match status" value="2"/>
</dbReference>
<gene>
    <name evidence="2" type="ORF">HZF05_21605</name>
</gene>
<dbReference type="AlphaFoldDB" id="A0A838LBV1"/>
<dbReference type="InterPro" id="IPR050194">
    <property type="entry name" value="Glycosyltransferase_grp1"/>
</dbReference>
<keyword evidence="3" id="KW-1185">Reference proteome</keyword>